<feature type="region of interest" description="Disordered" evidence="1">
    <location>
        <begin position="55"/>
        <end position="95"/>
    </location>
</feature>
<protein>
    <submittedName>
        <fullName evidence="2">Uncharacterized protein</fullName>
    </submittedName>
</protein>
<dbReference type="Proteomes" id="UP000001555">
    <property type="component" value="Unassembled WGS sequence"/>
</dbReference>
<dbReference type="PaxDb" id="6945-B7PBU4"/>
<dbReference type="EnsemblMetazoa" id="ISCW016597-RA">
    <property type="protein sequence ID" value="ISCW016597-PA"/>
    <property type="gene ID" value="ISCW016597"/>
</dbReference>
<dbReference type="VEuPathDB" id="VectorBase:ISCI016597"/>
<evidence type="ECO:0000256" key="1">
    <source>
        <dbReference type="SAM" id="MobiDB-lite"/>
    </source>
</evidence>
<gene>
    <name evidence="2" type="primary">8027574</name>
</gene>
<accession>A0A1S4LN50</accession>
<dbReference type="HOGENOM" id="CLU_1505095_0_0_1"/>
<evidence type="ECO:0000313" key="3">
    <source>
        <dbReference type="Proteomes" id="UP000001555"/>
    </source>
</evidence>
<reference evidence="2" key="2">
    <citation type="submission" date="2020-05" db="UniProtKB">
        <authorList>
            <consortium name="EnsemblMetazoa"/>
        </authorList>
    </citation>
    <scope>IDENTIFICATION</scope>
    <source>
        <strain evidence="2">wikel</strain>
    </source>
</reference>
<dbReference type="VEuPathDB" id="VectorBase:ISCW016597"/>
<proteinExistence type="predicted"/>
<evidence type="ECO:0000313" key="2">
    <source>
        <dbReference type="EnsemblMetazoa" id="ISCW016597-PA"/>
    </source>
</evidence>
<sequence length="179" mass="20472">MARTSLPRGSFPRPTRERRLGPARWRRGRFELACVYSKPSVGPVLGRRVAGSLRRSWTPKNGVPPRRPPSIGGRRPRALQGASRGAPRVDCPKTPEDSGLLSPLDYRTCWTGRLQGGSWWNELTVMCSLLPRRWTEAADAQRSKFCCCHDRRPSKIEDHRRHLETRHWLLGKGVGRHRH</sequence>
<organism evidence="2 3">
    <name type="scientific">Ixodes scapularis</name>
    <name type="common">Black-legged tick</name>
    <name type="synonym">Deer tick</name>
    <dbReference type="NCBI Taxonomy" id="6945"/>
    <lineage>
        <taxon>Eukaryota</taxon>
        <taxon>Metazoa</taxon>
        <taxon>Ecdysozoa</taxon>
        <taxon>Arthropoda</taxon>
        <taxon>Chelicerata</taxon>
        <taxon>Arachnida</taxon>
        <taxon>Acari</taxon>
        <taxon>Parasitiformes</taxon>
        <taxon>Ixodida</taxon>
        <taxon>Ixodoidea</taxon>
        <taxon>Ixodidae</taxon>
        <taxon>Ixodinae</taxon>
        <taxon>Ixodes</taxon>
    </lineage>
</organism>
<feature type="region of interest" description="Disordered" evidence="1">
    <location>
        <begin position="1"/>
        <end position="22"/>
    </location>
</feature>
<dbReference type="EMBL" id="ABJB010369435">
    <property type="status" value="NOT_ANNOTATED_CDS"/>
    <property type="molecule type" value="Genomic_DNA"/>
</dbReference>
<name>A0A1S4LN50_IXOSC</name>
<reference evidence="3" key="1">
    <citation type="submission" date="2008-03" db="EMBL/GenBank/DDBJ databases">
        <title>Annotation of Ixodes scapularis.</title>
        <authorList>
            <consortium name="Ixodes scapularis Genome Project Consortium"/>
            <person name="Caler E."/>
            <person name="Hannick L.I."/>
            <person name="Bidwell S."/>
            <person name="Joardar V."/>
            <person name="Thiagarajan M."/>
            <person name="Amedeo P."/>
            <person name="Galinsky K.J."/>
            <person name="Schobel S."/>
            <person name="Inman J."/>
            <person name="Hostetler J."/>
            <person name="Miller J."/>
            <person name="Hammond M."/>
            <person name="Megy K."/>
            <person name="Lawson D."/>
            <person name="Kodira C."/>
            <person name="Sutton G."/>
            <person name="Meyer J."/>
            <person name="Hill C.A."/>
            <person name="Birren B."/>
            <person name="Nene V."/>
            <person name="Collins F."/>
            <person name="Alarcon-Chaidez F."/>
            <person name="Wikel S."/>
            <person name="Strausberg R."/>
        </authorList>
    </citation>
    <scope>NUCLEOTIDE SEQUENCE [LARGE SCALE GENOMIC DNA]</scope>
    <source>
        <strain evidence="3">Wikel</strain>
    </source>
</reference>
<keyword evidence="3" id="KW-1185">Reference proteome</keyword>